<accession>A0A0C3BN73</accession>
<dbReference type="Proteomes" id="UP000053424">
    <property type="component" value="Unassembled WGS sequence"/>
</dbReference>
<evidence type="ECO:0000313" key="2">
    <source>
        <dbReference type="Proteomes" id="UP000053424"/>
    </source>
</evidence>
<dbReference type="HOGENOM" id="CLU_2512887_0_0_1"/>
<name>A0A0C3BN73_HEBCY</name>
<gene>
    <name evidence="1" type="ORF">M413DRAFT_448106</name>
</gene>
<keyword evidence="2" id="KW-1185">Reference proteome</keyword>
<organism evidence="1 2">
    <name type="scientific">Hebeloma cylindrosporum</name>
    <dbReference type="NCBI Taxonomy" id="76867"/>
    <lineage>
        <taxon>Eukaryota</taxon>
        <taxon>Fungi</taxon>
        <taxon>Dikarya</taxon>
        <taxon>Basidiomycota</taxon>
        <taxon>Agaricomycotina</taxon>
        <taxon>Agaricomycetes</taxon>
        <taxon>Agaricomycetidae</taxon>
        <taxon>Agaricales</taxon>
        <taxon>Agaricineae</taxon>
        <taxon>Hymenogastraceae</taxon>
        <taxon>Hebeloma</taxon>
    </lineage>
</organism>
<dbReference type="AlphaFoldDB" id="A0A0C3BN73"/>
<dbReference type="EMBL" id="KN831793">
    <property type="protein sequence ID" value="KIM38090.1"/>
    <property type="molecule type" value="Genomic_DNA"/>
</dbReference>
<sequence length="85" mass="9844">MLGKNVNRITSLWENFLLVGNQFPEVHSFHSVFWNWFLTNETGIPGEAVPDAAWDFKLRTVFEEFKFHQTVGFGVNLQGPSHLQH</sequence>
<reference evidence="1 2" key="1">
    <citation type="submission" date="2014-04" db="EMBL/GenBank/DDBJ databases">
        <authorList>
            <consortium name="DOE Joint Genome Institute"/>
            <person name="Kuo A."/>
            <person name="Gay G."/>
            <person name="Dore J."/>
            <person name="Kohler A."/>
            <person name="Nagy L.G."/>
            <person name="Floudas D."/>
            <person name="Copeland A."/>
            <person name="Barry K.W."/>
            <person name="Cichocki N."/>
            <person name="Veneault-Fourrey C."/>
            <person name="LaButti K."/>
            <person name="Lindquist E.A."/>
            <person name="Lipzen A."/>
            <person name="Lundell T."/>
            <person name="Morin E."/>
            <person name="Murat C."/>
            <person name="Sun H."/>
            <person name="Tunlid A."/>
            <person name="Henrissat B."/>
            <person name="Grigoriev I.V."/>
            <person name="Hibbett D.S."/>
            <person name="Martin F."/>
            <person name="Nordberg H.P."/>
            <person name="Cantor M.N."/>
            <person name="Hua S.X."/>
        </authorList>
    </citation>
    <scope>NUCLEOTIDE SEQUENCE [LARGE SCALE GENOMIC DNA]</scope>
    <source>
        <strain evidence="2">h7</strain>
    </source>
</reference>
<feature type="non-terminal residue" evidence="1">
    <location>
        <position position="85"/>
    </location>
</feature>
<reference evidence="2" key="2">
    <citation type="submission" date="2015-01" db="EMBL/GenBank/DDBJ databases">
        <title>Evolutionary Origins and Diversification of the Mycorrhizal Mutualists.</title>
        <authorList>
            <consortium name="DOE Joint Genome Institute"/>
            <consortium name="Mycorrhizal Genomics Consortium"/>
            <person name="Kohler A."/>
            <person name="Kuo A."/>
            <person name="Nagy L.G."/>
            <person name="Floudas D."/>
            <person name="Copeland A."/>
            <person name="Barry K.W."/>
            <person name="Cichocki N."/>
            <person name="Veneault-Fourrey C."/>
            <person name="LaButti K."/>
            <person name="Lindquist E.A."/>
            <person name="Lipzen A."/>
            <person name="Lundell T."/>
            <person name="Morin E."/>
            <person name="Murat C."/>
            <person name="Riley R."/>
            <person name="Ohm R."/>
            <person name="Sun H."/>
            <person name="Tunlid A."/>
            <person name="Henrissat B."/>
            <person name="Grigoriev I.V."/>
            <person name="Hibbett D.S."/>
            <person name="Martin F."/>
        </authorList>
    </citation>
    <scope>NUCLEOTIDE SEQUENCE [LARGE SCALE GENOMIC DNA]</scope>
    <source>
        <strain evidence="2">h7</strain>
    </source>
</reference>
<proteinExistence type="predicted"/>
<evidence type="ECO:0000313" key="1">
    <source>
        <dbReference type="EMBL" id="KIM38090.1"/>
    </source>
</evidence>
<protein>
    <submittedName>
        <fullName evidence="1">Uncharacterized protein</fullName>
    </submittedName>
</protein>